<dbReference type="Proteomes" id="UP000039046">
    <property type="component" value="Unassembled WGS sequence"/>
</dbReference>
<reference evidence="1 2" key="1">
    <citation type="journal article" date="2015" name="Genome Announc.">
        <title>Draft Genome Sequence and Gene Annotation of the Entomopathogenic Fungus Verticillium hemipterigenum.</title>
        <authorList>
            <person name="Horn F."/>
            <person name="Habel A."/>
            <person name="Scharf D.H."/>
            <person name="Dworschak J."/>
            <person name="Brakhage A.A."/>
            <person name="Guthke R."/>
            <person name="Hertweck C."/>
            <person name="Linde J."/>
        </authorList>
    </citation>
    <scope>NUCLEOTIDE SEQUENCE [LARGE SCALE GENOMIC DNA]</scope>
</reference>
<dbReference type="HOGENOM" id="CLU_079448_0_0_1"/>
<sequence length="305" mass="34221">MLLDGPIKAILAHKNPTLDTSRQDKSTIREDNEYYPLSPSYIVPWDDFTYENIASALNDVLEDPKNITVDVLQNPGGLSIEIESEQSIQELIATWNASICHQPLSLAAPQLQQNLGLLAHPIAIQAPGKEIHHDRHEYAPGLSIHLLDDAQTPLVWGHCVRSTTWMSDHSELPRRHVNTWTLPFQQVLTYCVATNTRYGCILTPEELVILRFYQTPSDGEPAWGAEYKSIPWADSGPNKLTANLGIWAMGMMALNNKHRAISGREDTLPLNVWFRQQNVDGSNVFVHHLTSQVADRAPRQAAIRS</sequence>
<proteinExistence type="predicted"/>
<protein>
    <submittedName>
        <fullName evidence="1">Uncharacterized protein</fullName>
    </submittedName>
</protein>
<gene>
    <name evidence="1" type="ORF">VHEMI03071</name>
</gene>
<dbReference type="STRING" id="1531966.A0A0A1TCC5"/>
<accession>A0A0A1TCC5</accession>
<dbReference type="OrthoDB" id="4367324at2759"/>
<keyword evidence="2" id="KW-1185">Reference proteome</keyword>
<evidence type="ECO:0000313" key="1">
    <source>
        <dbReference type="EMBL" id="CEJ83039.1"/>
    </source>
</evidence>
<dbReference type="EMBL" id="CDHN01000001">
    <property type="protein sequence ID" value="CEJ83039.1"/>
    <property type="molecule type" value="Genomic_DNA"/>
</dbReference>
<dbReference type="AlphaFoldDB" id="A0A0A1TCC5"/>
<organism evidence="1 2">
    <name type="scientific">[Torrubiella] hemipterigena</name>
    <dbReference type="NCBI Taxonomy" id="1531966"/>
    <lineage>
        <taxon>Eukaryota</taxon>
        <taxon>Fungi</taxon>
        <taxon>Dikarya</taxon>
        <taxon>Ascomycota</taxon>
        <taxon>Pezizomycotina</taxon>
        <taxon>Sordariomycetes</taxon>
        <taxon>Hypocreomycetidae</taxon>
        <taxon>Hypocreales</taxon>
        <taxon>Clavicipitaceae</taxon>
        <taxon>Clavicipitaceae incertae sedis</taxon>
        <taxon>'Torrubiella' clade</taxon>
    </lineage>
</organism>
<evidence type="ECO:0000313" key="2">
    <source>
        <dbReference type="Proteomes" id="UP000039046"/>
    </source>
</evidence>
<name>A0A0A1TCC5_9HYPO</name>